<dbReference type="AlphaFoldDB" id="A0A1S8WM74"/>
<organism evidence="1 2">
    <name type="scientific">Opisthorchis viverrini</name>
    <name type="common">Southeast Asian liver fluke</name>
    <dbReference type="NCBI Taxonomy" id="6198"/>
    <lineage>
        <taxon>Eukaryota</taxon>
        <taxon>Metazoa</taxon>
        <taxon>Spiralia</taxon>
        <taxon>Lophotrochozoa</taxon>
        <taxon>Platyhelminthes</taxon>
        <taxon>Trematoda</taxon>
        <taxon>Digenea</taxon>
        <taxon>Opisthorchiida</taxon>
        <taxon>Opisthorchiata</taxon>
        <taxon>Opisthorchiidae</taxon>
        <taxon>Opisthorchis</taxon>
    </lineage>
</organism>
<name>A0A1S8WM74_OPIVI</name>
<proteinExistence type="predicted"/>
<protein>
    <submittedName>
        <fullName evidence="1">Uncharacterized protein</fullName>
    </submittedName>
</protein>
<gene>
    <name evidence="1" type="ORF">X801_08643</name>
</gene>
<evidence type="ECO:0000313" key="1">
    <source>
        <dbReference type="EMBL" id="OON15552.1"/>
    </source>
</evidence>
<keyword evidence="2" id="KW-1185">Reference proteome</keyword>
<reference evidence="1 2" key="1">
    <citation type="submission" date="2015-03" db="EMBL/GenBank/DDBJ databases">
        <title>Draft genome of the nematode, Opisthorchis viverrini.</title>
        <authorList>
            <person name="Mitreva M."/>
        </authorList>
    </citation>
    <scope>NUCLEOTIDE SEQUENCE [LARGE SCALE GENOMIC DNA]</scope>
    <source>
        <strain evidence="1">Khon Kaen</strain>
    </source>
</reference>
<sequence length="71" mass="8041">MYFQILIKPSLAHKKLHSQVSSDLEARGLHLAIRHLRKRPQTGVFAVTTVRSAMSPYSTATLSHTCMIFLF</sequence>
<evidence type="ECO:0000313" key="2">
    <source>
        <dbReference type="Proteomes" id="UP000243686"/>
    </source>
</evidence>
<dbReference type="EMBL" id="KV903744">
    <property type="protein sequence ID" value="OON15552.1"/>
    <property type="molecule type" value="Genomic_DNA"/>
</dbReference>
<dbReference type="Proteomes" id="UP000243686">
    <property type="component" value="Unassembled WGS sequence"/>
</dbReference>
<accession>A0A1S8WM74</accession>